<dbReference type="EnsemblMetazoa" id="tetur06g05950.1">
    <property type="protein sequence ID" value="tetur06g05950.1"/>
    <property type="gene ID" value="tetur06g05950"/>
</dbReference>
<dbReference type="PANTHER" id="PTHR44170">
    <property type="entry name" value="PROTEIN SIDEKICK"/>
    <property type="match status" value="1"/>
</dbReference>
<feature type="domain" description="Fibronectin type-III" evidence="7">
    <location>
        <begin position="636"/>
        <end position="730"/>
    </location>
</feature>
<dbReference type="InterPro" id="IPR003961">
    <property type="entry name" value="FN3_dom"/>
</dbReference>
<keyword evidence="2" id="KW-1015">Disulfide bond</keyword>
<proteinExistence type="predicted"/>
<feature type="domain" description="Ig-like" evidence="6">
    <location>
        <begin position="419"/>
        <end position="504"/>
    </location>
</feature>
<feature type="chain" id="PRO_5004581092" description="Protein turtle" evidence="5">
    <location>
        <begin position="25"/>
        <end position="867"/>
    </location>
</feature>
<organism evidence="8 9">
    <name type="scientific">Tetranychus urticae</name>
    <name type="common">Two-spotted spider mite</name>
    <dbReference type="NCBI Taxonomy" id="32264"/>
    <lineage>
        <taxon>Eukaryota</taxon>
        <taxon>Metazoa</taxon>
        <taxon>Ecdysozoa</taxon>
        <taxon>Arthropoda</taxon>
        <taxon>Chelicerata</taxon>
        <taxon>Arachnida</taxon>
        <taxon>Acari</taxon>
        <taxon>Acariformes</taxon>
        <taxon>Trombidiformes</taxon>
        <taxon>Prostigmata</taxon>
        <taxon>Eleutherengona</taxon>
        <taxon>Raphignathae</taxon>
        <taxon>Tetranychoidea</taxon>
        <taxon>Tetranychidae</taxon>
        <taxon>Tetranychus</taxon>
    </lineage>
</organism>
<feature type="domain" description="Fibronectin type-III" evidence="7">
    <location>
        <begin position="509"/>
        <end position="605"/>
    </location>
</feature>
<evidence type="ECO:0000256" key="1">
    <source>
        <dbReference type="ARBA" id="ARBA00022737"/>
    </source>
</evidence>
<feature type="transmembrane region" description="Helical" evidence="4">
    <location>
        <begin position="740"/>
        <end position="762"/>
    </location>
</feature>
<dbReference type="Pfam" id="PF07686">
    <property type="entry name" value="V-set"/>
    <property type="match status" value="1"/>
</dbReference>
<dbReference type="SMART" id="SM00408">
    <property type="entry name" value="IGc2"/>
    <property type="match status" value="5"/>
</dbReference>
<keyword evidence="4" id="KW-0472">Membrane</keyword>
<dbReference type="CDD" id="cd00063">
    <property type="entry name" value="FN3"/>
    <property type="match status" value="2"/>
</dbReference>
<feature type="domain" description="Ig-like" evidence="6">
    <location>
        <begin position="19"/>
        <end position="114"/>
    </location>
</feature>
<dbReference type="EMBL" id="CAEY01001814">
    <property type="status" value="NOT_ANNOTATED_CDS"/>
    <property type="molecule type" value="Genomic_DNA"/>
</dbReference>
<dbReference type="SMART" id="SM00406">
    <property type="entry name" value="IGv"/>
    <property type="match status" value="3"/>
</dbReference>
<dbReference type="InterPro" id="IPR036179">
    <property type="entry name" value="Ig-like_dom_sf"/>
</dbReference>
<keyword evidence="4" id="KW-0812">Transmembrane</keyword>
<dbReference type="InterPro" id="IPR003599">
    <property type="entry name" value="Ig_sub"/>
</dbReference>
<dbReference type="AlphaFoldDB" id="T1K7Y0"/>
<evidence type="ECO:0000313" key="9">
    <source>
        <dbReference type="Proteomes" id="UP000015104"/>
    </source>
</evidence>
<dbReference type="InterPro" id="IPR003598">
    <property type="entry name" value="Ig_sub2"/>
</dbReference>
<evidence type="ECO:0000259" key="6">
    <source>
        <dbReference type="PROSITE" id="PS50835"/>
    </source>
</evidence>
<dbReference type="Pfam" id="PF07679">
    <property type="entry name" value="I-set"/>
    <property type="match status" value="1"/>
</dbReference>
<dbReference type="PROSITE" id="PS50853">
    <property type="entry name" value="FN3"/>
    <property type="match status" value="2"/>
</dbReference>
<feature type="domain" description="Ig-like" evidence="6">
    <location>
        <begin position="138"/>
        <end position="223"/>
    </location>
</feature>
<keyword evidence="1" id="KW-0677">Repeat</keyword>
<dbReference type="InterPro" id="IPR013098">
    <property type="entry name" value="Ig_I-set"/>
</dbReference>
<dbReference type="eggNOG" id="KOG3510">
    <property type="taxonomic scope" value="Eukaryota"/>
</dbReference>
<dbReference type="PROSITE" id="PS50835">
    <property type="entry name" value="IG_LIKE"/>
    <property type="match status" value="5"/>
</dbReference>
<accession>T1K7Y0</accession>
<evidence type="ECO:0000313" key="8">
    <source>
        <dbReference type="EnsemblMetazoa" id="tetur06g05950.1"/>
    </source>
</evidence>
<keyword evidence="4" id="KW-1133">Transmembrane helix</keyword>
<protein>
    <recommendedName>
        <fullName evidence="10">Protein turtle</fullName>
    </recommendedName>
</protein>
<reference evidence="8" key="2">
    <citation type="submission" date="2015-06" db="UniProtKB">
        <authorList>
            <consortium name="EnsemblMetazoa"/>
        </authorList>
    </citation>
    <scope>IDENTIFICATION</scope>
</reference>
<dbReference type="CDD" id="cd00096">
    <property type="entry name" value="Ig"/>
    <property type="match status" value="2"/>
</dbReference>
<feature type="domain" description="Ig-like" evidence="6">
    <location>
        <begin position="227"/>
        <end position="319"/>
    </location>
</feature>
<feature type="signal peptide" evidence="5">
    <location>
        <begin position="1"/>
        <end position="24"/>
    </location>
</feature>
<evidence type="ECO:0000256" key="2">
    <source>
        <dbReference type="ARBA" id="ARBA00023157"/>
    </source>
</evidence>
<dbReference type="GO" id="GO:0030154">
    <property type="term" value="P:cell differentiation"/>
    <property type="evidence" value="ECO:0007669"/>
    <property type="project" value="UniProtKB-ARBA"/>
</dbReference>
<sequence>MIKPFTHWITLIIVYFIFPEKTGSTSQPEPERVTANVGENVILNCAFDYPEGIPVSYVIQWQKLGIDLPIYIWYDGYPPHTGTGYEGRASLSGQASLNLTKVNEEDQGWYECKVFFLNRPPTLPKNGSWVHLDVHAPPHFKVKPPDVVYVKVGEFLSLPCEAAGTPAPTLIWYKDNSPLEASSSIEILANELRISSLKQSDIGDYLCMARNREGSVTTTAKVIVAGSAVITVPPRNLTKLEGDKAEFTCEAKALPSNVTYQWFHNNVDISELSWLDTRTIIKRDGTLLINPTSAEDSGQYTCKVFNGIGSPETAFAYLTVEYPARVTYSPTIQYLPLGLSGIVRCFVQANPPFQFITWTKDRRPFEPNNLPGVVSLNNGSLLFQRVTNEHQGRYRCTPYNIHGTAGTSNVMEVLVREPPLFTLKPKEAYQQSVNSEVKMPCEGVGQPKPTISWRKADGSKLPKERAFIRGGNLTLKSIKKEDHGRYECVLENEIATLVTSSLLNVDSTTPHAPTNVSVNTSAFAATITWQPSYDGGYEQTYVIWYRMVDTGDTNWKTIRVYPEGSTTFTLYYLQPDTEYEFQVYSRNILGEGLPSLVVKAKTKVLDVTNSQGMPTDGYGSTYIPSVFKSTGPKPGPPRNVTVTRVAQGHAISWLSPANKTVPVAYYYIEYKIGSGSGAGAWKIWGPIAKETSYLVKTFKPGDVYTIRVFAHSILGAGQPSEEIRYEVPGGNFRHSKDKAIAAGVVGGILFFIAAIVLSVCTVKICNERKRRKAEKAYLMVTCPIMNVANGQSSQAGSPMPLKSYEESRVPSLVNSSISAILQKNFGNPSSSSEIVLQRFSTPTTATLSFNGLPYYFGLNSSKPKIIV</sequence>
<dbReference type="HOGENOM" id="CLU_008130_1_0_1"/>
<dbReference type="InterPro" id="IPR007110">
    <property type="entry name" value="Ig-like_dom"/>
</dbReference>
<keyword evidence="9" id="KW-1185">Reference proteome</keyword>
<evidence type="ECO:0008006" key="10">
    <source>
        <dbReference type="Google" id="ProtNLM"/>
    </source>
</evidence>
<dbReference type="InterPro" id="IPR036116">
    <property type="entry name" value="FN3_sf"/>
</dbReference>
<dbReference type="Pfam" id="PF13927">
    <property type="entry name" value="Ig_3"/>
    <property type="match status" value="3"/>
</dbReference>
<dbReference type="GO" id="GO:0098609">
    <property type="term" value="P:cell-cell adhesion"/>
    <property type="evidence" value="ECO:0007669"/>
    <property type="project" value="TreeGrafter"/>
</dbReference>
<dbReference type="FunFam" id="2.60.40.10:FF:000032">
    <property type="entry name" value="palladin isoform X1"/>
    <property type="match status" value="1"/>
</dbReference>
<reference evidence="9" key="1">
    <citation type="submission" date="2011-08" db="EMBL/GenBank/DDBJ databases">
        <authorList>
            <person name="Rombauts S."/>
        </authorList>
    </citation>
    <scope>NUCLEOTIDE SEQUENCE</scope>
    <source>
        <strain evidence="9">London</strain>
    </source>
</reference>
<dbReference type="InterPro" id="IPR013106">
    <property type="entry name" value="Ig_V-set"/>
</dbReference>
<dbReference type="Gene3D" id="2.60.40.10">
    <property type="entry name" value="Immunoglobulins"/>
    <property type="match status" value="7"/>
</dbReference>
<dbReference type="InterPro" id="IPR013783">
    <property type="entry name" value="Ig-like_fold"/>
</dbReference>
<evidence type="ECO:0000256" key="4">
    <source>
        <dbReference type="SAM" id="Phobius"/>
    </source>
</evidence>
<evidence type="ECO:0000256" key="3">
    <source>
        <dbReference type="ARBA" id="ARBA00023319"/>
    </source>
</evidence>
<feature type="domain" description="Ig-like" evidence="6">
    <location>
        <begin position="323"/>
        <end position="414"/>
    </location>
</feature>
<keyword evidence="3" id="KW-0393">Immunoglobulin domain</keyword>
<dbReference type="SUPFAM" id="SSF48726">
    <property type="entry name" value="Immunoglobulin"/>
    <property type="match status" value="5"/>
</dbReference>
<keyword evidence="5" id="KW-0732">Signal</keyword>
<dbReference type="SUPFAM" id="SSF49265">
    <property type="entry name" value="Fibronectin type III"/>
    <property type="match status" value="1"/>
</dbReference>
<dbReference type="SMART" id="SM00409">
    <property type="entry name" value="IG"/>
    <property type="match status" value="5"/>
</dbReference>
<dbReference type="PANTHER" id="PTHR44170:SF32">
    <property type="entry name" value="PROTEIN TURTLE-LIKE PROTEIN"/>
    <property type="match status" value="1"/>
</dbReference>
<evidence type="ECO:0000256" key="5">
    <source>
        <dbReference type="SAM" id="SignalP"/>
    </source>
</evidence>
<dbReference type="Pfam" id="PF00041">
    <property type="entry name" value="fn3"/>
    <property type="match status" value="2"/>
</dbReference>
<dbReference type="SMART" id="SM00060">
    <property type="entry name" value="FN3"/>
    <property type="match status" value="2"/>
</dbReference>
<evidence type="ECO:0000259" key="7">
    <source>
        <dbReference type="PROSITE" id="PS50853"/>
    </source>
</evidence>
<dbReference type="GO" id="GO:0009653">
    <property type="term" value="P:anatomical structure morphogenesis"/>
    <property type="evidence" value="ECO:0007669"/>
    <property type="project" value="UniProtKB-ARBA"/>
</dbReference>
<name>T1K7Y0_TETUR</name>
<dbReference type="Proteomes" id="UP000015104">
    <property type="component" value="Unassembled WGS sequence"/>
</dbReference>
<dbReference type="STRING" id="32264.T1K7Y0"/>